<keyword evidence="3" id="KW-1185">Reference proteome</keyword>
<evidence type="ECO:0000256" key="1">
    <source>
        <dbReference type="SAM" id="Phobius"/>
    </source>
</evidence>
<organism evidence="2 3">
    <name type="scientific">Chryseobacterium nematophagum</name>
    <dbReference type="NCBI Taxonomy" id="2305228"/>
    <lineage>
        <taxon>Bacteria</taxon>
        <taxon>Pseudomonadati</taxon>
        <taxon>Bacteroidota</taxon>
        <taxon>Flavobacteriia</taxon>
        <taxon>Flavobacteriales</taxon>
        <taxon>Weeksellaceae</taxon>
        <taxon>Chryseobacterium group</taxon>
        <taxon>Chryseobacterium</taxon>
    </lineage>
</organism>
<feature type="transmembrane region" description="Helical" evidence="1">
    <location>
        <begin position="51"/>
        <end position="72"/>
    </location>
</feature>
<dbReference type="RefSeq" id="WP_122545296.1">
    <property type="nucleotide sequence ID" value="NZ_QWIV01000003.1"/>
</dbReference>
<dbReference type="AlphaFoldDB" id="A0A3M7LI94"/>
<reference evidence="2 3" key="1">
    <citation type="submission" date="2018-08" db="EMBL/GenBank/DDBJ databases">
        <title>Chryseobacterium nematophagum: a novel matrix digesting pathogen of nematodes.</title>
        <authorList>
            <person name="Page A."/>
            <person name="Roberts M."/>
            <person name="Felix M.-A."/>
            <person name="Weir W."/>
        </authorList>
    </citation>
    <scope>NUCLEOTIDE SEQUENCE [LARGE SCALE GENOMIC DNA]</scope>
    <source>
        <strain evidence="2 3">JUb275</strain>
    </source>
</reference>
<comment type="caution">
    <text evidence="2">The sequence shown here is derived from an EMBL/GenBank/DDBJ whole genome shotgun (WGS) entry which is preliminary data.</text>
</comment>
<dbReference type="InterPro" id="IPR025407">
    <property type="entry name" value="DUF4133"/>
</dbReference>
<dbReference type="EMBL" id="QWIV01000003">
    <property type="protein sequence ID" value="RMZ61302.1"/>
    <property type="molecule type" value="Genomic_DNA"/>
</dbReference>
<evidence type="ECO:0000313" key="3">
    <source>
        <dbReference type="Proteomes" id="UP000267524"/>
    </source>
</evidence>
<keyword evidence="1" id="KW-0472">Membrane</keyword>
<keyword evidence="1" id="KW-1133">Transmembrane helix</keyword>
<protein>
    <submittedName>
        <fullName evidence="2">DUF4133 domain-containing protein</fullName>
    </submittedName>
</protein>
<proteinExistence type="predicted"/>
<dbReference type="Proteomes" id="UP000267524">
    <property type="component" value="Unassembled WGS sequence"/>
</dbReference>
<feature type="transmembrane region" description="Helical" evidence="1">
    <location>
        <begin position="28"/>
        <end position="45"/>
    </location>
</feature>
<name>A0A3M7LI94_9FLAO</name>
<sequence>MENNKVSHYPVYKGLKKPFVFKGYKGKFIYYAAGGLILSLVIGAIGTSFNVIVGIGVMILGVAATIYFVGYFQKTKGLFNKTKDGKVLWVHQNRIKKFNNK</sequence>
<dbReference type="Pfam" id="PF13571">
    <property type="entry name" value="DUF4133"/>
    <property type="match status" value="1"/>
</dbReference>
<evidence type="ECO:0000313" key="2">
    <source>
        <dbReference type="EMBL" id="RMZ61302.1"/>
    </source>
</evidence>
<gene>
    <name evidence="2" type="ORF">D1632_00380</name>
</gene>
<keyword evidence="1" id="KW-0812">Transmembrane</keyword>
<accession>A0A3M7LI94</accession>